<reference evidence="1 2" key="1">
    <citation type="journal article" date="2023" name="Life. Sci Alliance">
        <title>Evolutionary insights into 3D genome organization and epigenetic landscape of Vigna mungo.</title>
        <authorList>
            <person name="Junaid A."/>
            <person name="Singh B."/>
            <person name="Bhatia S."/>
        </authorList>
    </citation>
    <scope>NUCLEOTIDE SEQUENCE [LARGE SCALE GENOMIC DNA]</scope>
    <source>
        <strain evidence="1">Urdbean</strain>
    </source>
</reference>
<dbReference type="EMBL" id="CP144690">
    <property type="protein sequence ID" value="WVY90932.1"/>
    <property type="molecule type" value="Genomic_DNA"/>
</dbReference>
<proteinExistence type="predicted"/>
<organism evidence="1 2">
    <name type="scientific">Vigna mungo</name>
    <name type="common">Black gram</name>
    <name type="synonym">Phaseolus mungo</name>
    <dbReference type="NCBI Taxonomy" id="3915"/>
    <lineage>
        <taxon>Eukaryota</taxon>
        <taxon>Viridiplantae</taxon>
        <taxon>Streptophyta</taxon>
        <taxon>Embryophyta</taxon>
        <taxon>Tracheophyta</taxon>
        <taxon>Spermatophyta</taxon>
        <taxon>Magnoliopsida</taxon>
        <taxon>eudicotyledons</taxon>
        <taxon>Gunneridae</taxon>
        <taxon>Pentapetalae</taxon>
        <taxon>rosids</taxon>
        <taxon>fabids</taxon>
        <taxon>Fabales</taxon>
        <taxon>Fabaceae</taxon>
        <taxon>Papilionoideae</taxon>
        <taxon>50 kb inversion clade</taxon>
        <taxon>NPAAA clade</taxon>
        <taxon>indigoferoid/millettioid clade</taxon>
        <taxon>Phaseoleae</taxon>
        <taxon>Vigna</taxon>
    </lineage>
</organism>
<dbReference type="AlphaFoldDB" id="A0AAQ3MH35"/>
<protein>
    <submittedName>
        <fullName evidence="1">Uncharacterized protein</fullName>
    </submittedName>
</protein>
<evidence type="ECO:0000313" key="1">
    <source>
        <dbReference type="EMBL" id="WVY90932.1"/>
    </source>
</evidence>
<keyword evidence="2" id="KW-1185">Reference proteome</keyword>
<dbReference type="Proteomes" id="UP001374535">
    <property type="component" value="Chromosome 11"/>
</dbReference>
<evidence type="ECO:0000313" key="2">
    <source>
        <dbReference type="Proteomes" id="UP001374535"/>
    </source>
</evidence>
<sequence length="320" mass="36821">MASPNQSSGGNKGKEVVVVKGPDPVGWINDEETRENFLEERAKVVVSPMYLKLSMFEREGFLFPGWLETQELSAFVQMKGDWFPDLVRVVGLKSEGISSHLPNFENNQWLKKKDLYTNWLRFPGRYTIERLFVHEGLNMEEKITAYLLAWVILLGRLIRDKMSTEDVYLLHAIKNNIPTNWVEMIKNHMKNVVFIRSHYLPYAVFISKILVIQGVNVNGEQRCSCNGTNVINRNTIASLGLVKTVKGWCFKGEEDLTYSSGSTPATNEERTNFFLETNFQRFAVEQFKILNDKFNHYGNSRLRIGLLGELVCCFSLLLFD</sequence>
<accession>A0AAQ3MH35</accession>
<name>A0AAQ3MH35_VIGMU</name>
<gene>
    <name evidence="1" type="ORF">V8G54_036446</name>
</gene>